<dbReference type="AlphaFoldDB" id="R0DY38"/>
<gene>
    <name evidence="2" type="ORF">OR214_05166</name>
</gene>
<feature type="transmembrane region" description="Helical" evidence="1">
    <location>
        <begin position="32"/>
        <end position="52"/>
    </location>
</feature>
<keyword evidence="1" id="KW-0472">Membrane</keyword>
<organism evidence="2 3">
    <name type="scientific">Ralstonia pickettii OR214</name>
    <dbReference type="NCBI Taxonomy" id="1264675"/>
    <lineage>
        <taxon>Bacteria</taxon>
        <taxon>Pseudomonadati</taxon>
        <taxon>Pseudomonadota</taxon>
        <taxon>Betaproteobacteria</taxon>
        <taxon>Burkholderiales</taxon>
        <taxon>Burkholderiaceae</taxon>
        <taxon>Ralstonia</taxon>
    </lineage>
</organism>
<reference evidence="2 3" key="1">
    <citation type="journal article" date="2013" name="Genome Announc.">
        <title>Draft Genome Sequence for Ralstonia sp. Strain OR214, a Bacterium with Potential for Bioremediation.</title>
        <authorList>
            <person name="Utturkar S.M."/>
            <person name="Bollmann A."/>
            <person name="Brzoska R.M."/>
            <person name="Klingeman D.M."/>
            <person name="Epstein S.E."/>
            <person name="Palumbo A.V."/>
            <person name="Brown S.D."/>
        </authorList>
    </citation>
    <scope>NUCLEOTIDE SEQUENCE [LARGE SCALE GENOMIC DNA]</scope>
    <source>
        <strain evidence="2 3">OR214</strain>
    </source>
</reference>
<evidence type="ECO:0000313" key="2">
    <source>
        <dbReference type="EMBL" id="ENZ74894.1"/>
    </source>
</evidence>
<keyword evidence="1" id="KW-0812">Transmembrane</keyword>
<dbReference type="EMBL" id="APMQ01000028">
    <property type="protein sequence ID" value="ENZ74894.1"/>
    <property type="molecule type" value="Genomic_DNA"/>
</dbReference>
<evidence type="ECO:0000256" key="1">
    <source>
        <dbReference type="SAM" id="Phobius"/>
    </source>
</evidence>
<comment type="caution">
    <text evidence="2">The sequence shown here is derived from an EMBL/GenBank/DDBJ whole genome shotgun (WGS) entry which is preliminary data.</text>
</comment>
<accession>R0DY38</accession>
<sequence precursor="true">MLFFILVLVLLLTAFAYVRRHNVFLWVGTVWAWGWFLNLCAGAAGDLVRSAWRGLVGA</sequence>
<protein>
    <submittedName>
        <fullName evidence="2">Uncharacterized protein</fullName>
    </submittedName>
</protein>
<keyword evidence="1" id="KW-1133">Transmembrane helix</keyword>
<evidence type="ECO:0000313" key="3">
    <source>
        <dbReference type="Proteomes" id="UP000013280"/>
    </source>
</evidence>
<dbReference type="Proteomes" id="UP000013280">
    <property type="component" value="Unassembled WGS sequence"/>
</dbReference>
<proteinExistence type="predicted"/>
<name>R0DY38_RALPI</name>